<proteinExistence type="inferred from homology"/>
<dbReference type="Gene3D" id="6.10.250.1280">
    <property type="match status" value="1"/>
</dbReference>
<accession>A0A7I8W7T6</accession>
<reference evidence="3 4" key="1">
    <citation type="submission" date="2020-08" db="EMBL/GenBank/DDBJ databases">
        <authorList>
            <person name="Hejnol A."/>
        </authorList>
    </citation>
    <scope>NUCLEOTIDE SEQUENCE [LARGE SCALE GENOMIC DNA]</scope>
</reference>
<dbReference type="PANTHER" id="PTHR12377:SF2">
    <property type="entry name" value="CYTOSOLIC IRON-SULFUR ASSEMBLY COMPONENT 2A"/>
    <property type="match status" value="1"/>
</dbReference>
<dbReference type="SUPFAM" id="SSF117916">
    <property type="entry name" value="Fe-S cluster assembly (FSCA) domain-like"/>
    <property type="match status" value="1"/>
</dbReference>
<dbReference type="EMBL" id="CAJFCJ010000020">
    <property type="protein sequence ID" value="CAD5124044.1"/>
    <property type="molecule type" value="Genomic_DNA"/>
</dbReference>
<comment type="caution">
    <text evidence="3">The sequence shown here is derived from an EMBL/GenBank/DDBJ whole genome shotgun (WGS) entry which is preliminary data.</text>
</comment>
<dbReference type="AlphaFoldDB" id="A0A7I8W7T6"/>
<dbReference type="Proteomes" id="UP000549394">
    <property type="component" value="Unassembled WGS sequence"/>
</dbReference>
<evidence type="ECO:0000256" key="1">
    <source>
        <dbReference type="ARBA" id="ARBA00010381"/>
    </source>
</evidence>
<gene>
    <name evidence="3" type="ORF">DGYR_LOCUS11645</name>
</gene>
<sequence>MNDSQNHDELVSTVFDIIRTIKDPEKPETLEELEVVREEDVQVALSEDGTFLLNILFTPTVPHCSLATLIGLCMRVKIEKNLPHKHKLDILIKEGTHETEREINKQLNDKERVAAAMENPNLEDLVNQCISEDDY</sequence>
<dbReference type="OrthoDB" id="2746at2759"/>
<dbReference type="InterPro" id="IPR039796">
    <property type="entry name" value="MIP18"/>
</dbReference>
<dbReference type="InterPro" id="IPR034904">
    <property type="entry name" value="FSCA_dom_sf"/>
</dbReference>
<evidence type="ECO:0000256" key="2">
    <source>
        <dbReference type="ARBA" id="ARBA00022829"/>
    </source>
</evidence>
<dbReference type="FunFam" id="3.30.300.130:FF:000004">
    <property type="entry name" value="cytosolic iron-sulfur assembly component 2A"/>
    <property type="match status" value="1"/>
</dbReference>
<dbReference type="GO" id="GO:0007059">
    <property type="term" value="P:chromosome segregation"/>
    <property type="evidence" value="ECO:0007669"/>
    <property type="project" value="UniProtKB-KW"/>
</dbReference>
<keyword evidence="4" id="KW-1185">Reference proteome</keyword>
<evidence type="ECO:0000313" key="3">
    <source>
        <dbReference type="EMBL" id="CAD5124044.1"/>
    </source>
</evidence>
<organism evidence="3 4">
    <name type="scientific">Dimorphilus gyrociliatus</name>
    <dbReference type="NCBI Taxonomy" id="2664684"/>
    <lineage>
        <taxon>Eukaryota</taxon>
        <taxon>Metazoa</taxon>
        <taxon>Spiralia</taxon>
        <taxon>Lophotrochozoa</taxon>
        <taxon>Annelida</taxon>
        <taxon>Polychaeta</taxon>
        <taxon>Polychaeta incertae sedis</taxon>
        <taxon>Dinophilidae</taxon>
        <taxon>Dimorphilus</taxon>
    </lineage>
</organism>
<keyword evidence="2" id="KW-0159">Chromosome partition</keyword>
<name>A0A7I8W7T6_9ANNE</name>
<evidence type="ECO:0000313" key="4">
    <source>
        <dbReference type="Proteomes" id="UP000549394"/>
    </source>
</evidence>
<dbReference type="PANTHER" id="PTHR12377">
    <property type="entry name" value="CYTOSOLIC IRON-SULFUR ASSEMBLY COMPONENT 2B-RELATED"/>
    <property type="match status" value="1"/>
</dbReference>
<comment type="similarity">
    <text evidence="1">Belongs to the MIP18 family.</text>
</comment>
<dbReference type="GO" id="GO:0051604">
    <property type="term" value="P:protein maturation"/>
    <property type="evidence" value="ECO:0007669"/>
    <property type="project" value="InterPro"/>
</dbReference>
<dbReference type="Gene3D" id="3.30.300.130">
    <property type="entry name" value="Fe-S cluster assembly (FSCA)"/>
    <property type="match status" value="1"/>
</dbReference>
<protein>
    <submittedName>
        <fullName evidence="3">DgyrCDS12352</fullName>
    </submittedName>
</protein>